<dbReference type="EMBL" id="CP032869">
    <property type="protein sequence ID" value="AYL97774.1"/>
    <property type="molecule type" value="Genomic_DNA"/>
</dbReference>
<dbReference type="Gene3D" id="2.130.10.10">
    <property type="entry name" value="YVTN repeat-like/Quinoprotein amine dehydrogenase"/>
    <property type="match status" value="1"/>
</dbReference>
<dbReference type="InterPro" id="IPR015943">
    <property type="entry name" value="WD40/YVTN_repeat-like_dom_sf"/>
</dbReference>
<gene>
    <name evidence="2" type="ORF">HYN43_021850</name>
</gene>
<organism evidence="2 3">
    <name type="scientific">Mucilaginibacter celer</name>
    <dbReference type="NCBI Taxonomy" id="2305508"/>
    <lineage>
        <taxon>Bacteria</taxon>
        <taxon>Pseudomonadati</taxon>
        <taxon>Bacteroidota</taxon>
        <taxon>Sphingobacteriia</taxon>
        <taxon>Sphingobacteriales</taxon>
        <taxon>Sphingobacteriaceae</taxon>
        <taxon>Mucilaginibacter</taxon>
    </lineage>
</organism>
<dbReference type="KEGG" id="muh:HYN43_021850"/>
<evidence type="ECO:0000256" key="1">
    <source>
        <dbReference type="SAM" id="SignalP"/>
    </source>
</evidence>
<feature type="signal peptide" evidence="1">
    <location>
        <begin position="1"/>
        <end position="22"/>
    </location>
</feature>
<evidence type="ECO:0000313" key="2">
    <source>
        <dbReference type="EMBL" id="AYL97774.1"/>
    </source>
</evidence>
<dbReference type="SUPFAM" id="SSF69304">
    <property type="entry name" value="Tricorn protease N-terminal domain"/>
    <property type="match status" value="1"/>
</dbReference>
<name>A0A494VS62_9SPHI</name>
<dbReference type="InterPro" id="IPR031815">
    <property type="entry name" value="DUF5074"/>
</dbReference>
<protein>
    <submittedName>
        <fullName evidence="2">DUF5074 domain-containing protein</fullName>
    </submittedName>
</protein>
<feature type="chain" id="PRO_5019830983" evidence="1">
    <location>
        <begin position="23"/>
        <end position="441"/>
    </location>
</feature>
<keyword evidence="3" id="KW-1185">Reference proteome</keyword>
<accession>A0A494VS62</accession>
<keyword evidence="1" id="KW-0732">Signal</keyword>
<dbReference type="Proteomes" id="UP000270046">
    <property type="component" value="Chromosome"/>
</dbReference>
<dbReference type="RefSeq" id="WP_119406057.1">
    <property type="nucleotide sequence ID" value="NZ_CP032869.1"/>
</dbReference>
<dbReference type="AlphaFoldDB" id="A0A494VS62"/>
<reference evidence="2 3" key="1">
    <citation type="submission" date="2018-10" db="EMBL/GenBank/DDBJ databases">
        <title>Genome sequencing of Mucilaginibacter sp. HYN0043.</title>
        <authorList>
            <person name="Kim M."/>
            <person name="Yi H."/>
        </authorList>
    </citation>
    <scope>NUCLEOTIDE SEQUENCE [LARGE SCALE GENOMIC DNA]</scope>
    <source>
        <strain evidence="2 3">HYN0043</strain>
    </source>
</reference>
<proteinExistence type="predicted"/>
<dbReference type="OrthoDB" id="1041092at2"/>
<evidence type="ECO:0000313" key="3">
    <source>
        <dbReference type="Proteomes" id="UP000270046"/>
    </source>
</evidence>
<sequence>MKKTSTLKLGIGVLALSLMALASCKKDNTEGLVTKLAITSAGGNDTTSVGSAITFTPTVSTKTGVTYSWTVNGIVKGTGATFTYRPEARGDYQIAFKVIAALSSDVINYKVHVYAKYENGFFIANEGWFGHGTGTLSFYRFNTRAKEDSIFEKENPGKNLEPKTSSLEYGTIFNNKLVLVSKSGGPVVVTDAYSLKQLGRIPAAGGKNWMAFVGVSDTKGLLSSGDGIYPFNLTTYTTGTKLAGISGTVGDMIKAGNYVFALSETDGVVVINAATNAVVKKIAGMDVAFAKTPDGSVWAAGSTSLIKINPSTLAVTTVALPFTAYGTWFAWHPGSITASTKNNTVYIANNGMFSGATTIYKYDGTAASVQTPLITIPAGKELYGAGVKYIPQTNQLAVTTVESGFGAHFAANNLYFYNTSGTLARNLTYSGYYFPATPFTY</sequence>
<dbReference type="PROSITE" id="PS51257">
    <property type="entry name" value="PROKAR_LIPOPROTEIN"/>
    <property type="match status" value="1"/>
</dbReference>
<dbReference type="Pfam" id="PF16819">
    <property type="entry name" value="DUF5074"/>
    <property type="match status" value="1"/>
</dbReference>